<dbReference type="InterPro" id="IPR007742">
    <property type="entry name" value="NosD_dom"/>
</dbReference>
<dbReference type="Pfam" id="PF05048">
    <property type="entry name" value="NosD"/>
    <property type="match status" value="1"/>
</dbReference>
<dbReference type="InterPro" id="IPR011050">
    <property type="entry name" value="Pectin_lyase_fold/virulence"/>
</dbReference>
<dbReference type="InterPro" id="IPR026464">
    <property type="entry name" value="NosD_copper_fam"/>
</dbReference>
<proteinExistence type="predicted"/>
<evidence type="ECO:0000256" key="1">
    <source>
        <dbReference type="ARBA" id="ARBA00004906"/>
    </source>
</evidence>
<dbReference type="SMART" id="SM00722">
    <property type="entry name" value="CASH"/>
    <property type="match status" value="2"/>
</dbReference>
<reference evidence="5" key="1">
    <citation type="submission" date="2017-03" db="EMBL/GenBank/DDBJ databases">
        <authorList>
            <consortium name="AG Boll"/>
        </authorList>
    </citation>
    <scope>NUCLEOTIDE SEQUENCE [LARGE SCALE GENOMIC DNA]</scope>
    <source>
        <strain evidence="5">Chol</strain>
    </source>
</reference>
<evidence type="ECO:0000256" key="3">
    <source>
        <dbReference type="ARBA" id="ARBA00022786"/>
    </source>
</evidence>
<dbReference type="NCBIfam" id="TIGR03804">
    <property type="entry name" value="para_beta_helix"/>
    <property type="match status" value="1"/>
</dbReference>
<protein>
    <submittedName>
        <fullName evidence="5">Nitrous oxidase accessory protein</fullName>
    </submittedName>
</protein>
<dbReference type="InterPro" id="IPR006626">
    <property type="entry name" value="PbH1"/>
</dbReference>
<keyword evidence="2" id="KW-0677">Repeat</keyword>
<dbReference type="InterPro" id="IPR022441">
    <property type="entry name" value="Para_beta_helix_rpt-2"/>
</dbReference>
<dbReference type="InterPro" id="IPR012334">
    <property type="entry name" value="Pectin_lyas_fold"/>
</dbReference>
<dbReference type="InterPro" id="IPR006633">
    <property type="entry name" value="Carb-bd_sugar_hydrolysis-dom"/>
</dbReference>
<dbReference type="PANTHER" id="PTHR22990:SF15">
    <property type="entry name" value="F-BOX ONLY PROTEIN 10"/>
    <property type="match status" value="1"/>
</dbReference>
<accession>A0A7Z7HR94</accession>
<name>A0A7Z7HR94_9PROT</name>
<feature type="domain" description="Carbohydrate-binding/sugar hydrolysis" evidence="4">
    <location>
        <begin position="48"/>
        <end position="196"/>
    </location>
</feature>
<evidence type="ECO:0000256" key="2">
    <source>
        <dbReference type="ARBA" id="ARBA00022737"/>
    </source>
</evidence>
<evidence type="ECO:0000259" key="4">
    <source>
        <dbReference type="SMART" id="SM00722"/>
    </source>
</evidence>
<dbReference type="AlphaFoldDB" id="A0A7Z7HR94"/>
<keyword evidence="3" id="KW-0833">Ubl conjugation pathway</keyword>
<evidence type="ECO:0000313" key="5">
    <source>
        <dbReference type="EMBL" id="SMB27002.1"/>
    </source>
</evidence>
<dbReference type="SUPFAM" id="SSF51126">
    <property type="entry name" value="Pectin lyase-like"/>
    <property type="match status" value="1"/>
</dbReference>
<sequence>MLRVFRRQSRALLALAGGWMLLAVSPPGLAREWTVAPGQSIAAAIAQAAAGDTLLIDRGHYAENLLIDKPLTLRGIQRPTIAGGLEGDTIRITAPDVTLDGLIVTDSGDDRIKQNAGIYIQPGAHRAKVLNCVLAYNLFGMWIEKANDVEVRGNNITGKRDYASILRGNGIQLYNTTGARIIDNRISYTRDALYVDVSHHAVFRGNHLHHARYGTHYMNSYFNVWENNDSHHNRGGLALMEARHQTVRNNHAWANSDHGIMLRTLQNSVVEDNVVAGNQRGFFIYNSQFNRVRHNLVIDNHVGVHLWAGSVDNSVEENDFIANRVQIRYVSNRDTPWGEKQGNYWSNYLGWDRDGDGIGDIPYEANDMVDRLSWRYPMMKLLLSSPSLQSLRLIARQFPLLRAPSVVDPKPHMRPLHDNWREWLGKYFD</sequence>
<dbReference type="Proteomes" id="UP000242886">
    <property type="component" value="Chromosome SDENCHOL"/>
</dbReference>
<dbReference type="InterPro" id="IPR051550">
    <property type="entry name" value="SCF-Subunits/Alg-Epimerases"/>
</dbReference>
<dbReference type="NCBIfam" id="TIGR04247">
    <property type="entry name" value="NosD_copper_fam"/>
    <property type="match status" value="1"/>
</dbReference>
<dbReference type="Gene3D" id="2.160.20.10">
    <property type="entry name" value="Single-stranded right-handed beta-helix, Pectin lyase-like"/>
    <property type="match status" value="2"/>
</dbReference>
<dbReference type="PANTHER" id="PTHR22990">
    <property type="entry name" value="F-BOX ONLY PROTEIN"/>
    <property type="match status" value="1"/>
</dbReference>
<keyword evidence="6" id="KW-1185">Reference proteome</keyword>
<feature type="domain" description="Carbohydrate-binding/sugar hydrolysis" evidence="4">
    <location>
        <begin position="202"/>
        <end position="361"/>
    </location>
</feature>
<organism evidence="5 6">
    <name type="scientific">Sterolibacterium denitrificans</name>
    <dbReference type="NCBI Taxonomy" id="157592"/>
    <lineage>
        <taxon>Bacteria</taxon>
        <taxon>Pseudomonadati</taxon>
        <taxon>Pseudomonadota</taxon>
        <taxon>Betaproteobacteria</taxon>
        <taxon>Nitrosomonadales</taxon>
        <taxon>Sterolibacteriaceae</taxon>
        <taxon>Sterolibacterium</taxon>
    </lineage>
</organism>
<dbReference type="SMART" id="SM00710">
    <property type="entry name" value="PbH1"/>
    <property type="match status" value="9"/>
</dbReference>
<dbReference type="EMBL" id="LT837803">
    <property type="protein sequence ID" value="SMB27002.1"/>
    <property type="molecule type" value="Genomic_DNA"/>
</dbReference>
<comment type="pathway">
    <text evidence="1">Protein modification; protein ubiquitination.</text>
</comment>
<evidence type="ECO:0000313" key="6">
    <source>
        <dbReference type="Proteomes" id="UP000242886"/>
    </source>
</evidence>
<gene>
    <name evidence="5" type="ORF">SDENCHOL_20271</name>
</gene>